<dbReference type="InterPro" id="IPR018629">
    <property type="entry name" value="XK-rel"/>
</dbReference>
<dbReference type="GO" id="GO:0043652">
    <property type="term" value="P:engulfment of apoptotic cell"/>
    <property type="evidence" value="ECO:0007669"/>
    <property type="project" value="TreeGrafter"/>
</dbReference>
<sequence length="456" mass="50557">MSLLCRVVRAAFSGLRSRRRACSIYSRFALGGRQRRAHRVTGAPLCWPRRLPSAPNGDTYSPPDVASETHGLRTVDDADEVDPKSFPFTPWDKFVLVLSMTTVIADVCTDAWVAHKHWQQGQRLYFGLTIAFIFVPSCVISLLSLRWWFIQQCPPGHEEFRMSTRLTVVLHVFLLAVVYRYLSALIFGFKSQDRSRNKADRCAYHLLMLWEGNDASLLRVVESALESVPQVLLQSYVLITAQEQEPSVVLAQVGSIGFGVGSAAWSLVAYVRTLRFSREDSLNVSWLATVVCYCSHLMVLTPRLTALALFSSVFHWWTLLVCGIPLAGHVHLAHHVCAHQTVREQGAPPHQPSPLLRPAHTEPVVVAPATRAAVAQATPPTPKQRPETPESSGLKASPHQARPEIRINSPHVRASSASEEAMDTSAPLVPKERRGSLERVKKTKKQITGPGDGPVK</sequence>
<reference evidence="9" key="2">
    <citation type="submission" date="2021-09" db="EMBL/GenBank/DDBJ databases">
        <authorList>
            <person name="Jia N."/>
            <person name="Wang J."/>
            <person name="Shi W."/>
            <person name="Du L."/>
            <person name="Sun Y."/>
            <person name="Zhan W."/>
            <person name="Jiang J."/>
            <person name="Wang Q."/>
            <person name="Zhang B."/>
            <person name="Ji P."/>
            <person name="Sakyi L.B."/>
            <person name="Cui X."/>
            <person name="Yuan T."/>
            <person name="Jiang B."/>
            <person name="Yang W."/>
            <person name="Lam T.T.-Y."/>
            <person name="Chang Q."/>
            <person name="Ding S."/>
            <person name="Wang X."/>
            <person name="Zhu J."/>
            <person name="Ruan X."/>
            <person name="Zhao L."/>
            <person name="Wei J."/>
            <person name="Que T."/>
            <person name="Du C."/>
            <person name="Cheng J."/>
            <person name="Dai P."/>
            <person name="Han X."/>
            <person name="Huang E."/>
            <person name="Gao Y."/>
            <person name="Liu J."/>
            <person name="Shao H."/>
            <person name="Ye R."/>
            <person name="Li L."/>
            <person name="Wei W."/>
            <person name="Wang X."/>
            <person name="Wang C."/>
            <person name="Huo Q."/>
            <person name="Li W."/>
            <person name="Guo W."/>
            <person name="Chen H."/>
            <person name="Chen S."/>
            <person name="Zhou L."/>
            <person name="Zhou L."/>
            <person name="Ni X."/>
            <person name="Tian J."/>
            <person name="Zhou Y."/>
            <person name="Sheng Y."/>
            <person name="Liu T."/>
            <person name="Pan Y."/>
            <person name="Xia L."/>
            <person name="Li J."/>
            <person name="Zhao F."/>
            <person name="Cao W."/>
        </authorList>
    </citation>
    <scope>NUCLEOTIDE SEQUENCE</scope>
    <source>
        <strain evidence="9">Rmic-2018</strain>
        <tissue evidence="9">Larvae</tissue>
    </source>
</reference>
<evidence type="ECO:0000256" key="5">
    <source>
        <dbReference type="ARBA" id="ARBA00022989"/>
    </source>
</evidence>
<feature type="transmembrane region" description="Helical" evidence="7">
    <location>
        <begin position="94"/>
        <end position="113"/>
    </location>
</feature>
<comment type="similarity">
    <text evidence="2 7">Belongs to the XK family.</text>
</comment>
<keyword evidence="6 7" id="KW-0472">Membrane</keyword>
<feature type="transmembrane region" description="Helical" evidence="7">
    <location>
        <begin position="283"/>
        <end position="300"/>
    </location>
</feature>
<feature type="transmembrane region" description="Helical" evidence="7">
    <location>
        <begin position="307"/>
        <end position="327"/>
    </location>
</feature>
<dbReference type="InterPro" id="IPR050895">
    <property type="entry name" value="XK-related_scramblase"/>
</dbReference>
<evidence type="ECO:0000256" key="2">
    <source>
        <dbReference type="ARBA" id="ARBA00008789"/>
    </source>
</evidence>
<feature type="transmembrane region" description="Helical" evidence="7">
    <location>
        <begin position="168"/>
        <end position="189"/>
    </location>
</feature>
<dbReference type="GO" id="GO:0070782">
    <property type="term" value="P:phosphatidylserine exposure on apoptotic cell surface"/>
    <property type="evidence" value="ECO:0007669"/>
    <property type="project" value="TreeGrafter"/>
</dbReference>
<name>A0A9J6EAS6_RHIMP</name>
<keyword evidence="10" id="KW-1185">Reference proteome</keyword>
<gene>
    <name evidence="9" type="ORF">HPB51_017198</name>
</gene>
<feature type="transmembrane region" description="Helical" evidence="7">
    <location>
        <begin position="248"/>
        <end position="271"/>
    </location>
</feature>
<feature type="compositionally biased region" description="Basic and acidic residues" evidence="8">
    <location>
        <begin position="430"/>
        <end position="440"/>
    </location>
</feature>
<evidence type="ECO:0000256" key="4">
    <source>
        <dbReference type="ARBA" id="ARBA00022692"/>
    </source>
</evidence>
<evidence type="ECO:0000256" key="1">
    <source>
        <dbReference type="ARBA" id="ARBA00004651"/>
    </source>
</evidence>
<comment type="subcellular location">
    <subcellularLocation>
        <location evidence="1">Cell membrane</location>
        <topology evidence="1">Multi-pass membrane protein</topology>
    </subcellularLocation>
    <subcellularLocation>
        <location evidence="7">Membrane</location>
        <topology evidence="7">Multi-pass membrane protein</topology>
    </subcellularLocation>
</comment>
<keyword evidence="5 7" id="KW-1133">Transmembrane helix</keyword>
<dbReference type="Proteomes" id="UP000821866">
    <property type="component" value="Chromosome 3"/>
</dbReference>
<evidence type="ECO:0000313" key="9">
    <source>
        <dbReference type="EMBL" id="KAH8031426.1"/>
    </source>
</evidence>
<evidence type="ECO:0000256" key="3">
    <source>
        <dbReference type="ARBA" id="ARBA00022475"/>
    </source>
</evidence>
<protein>
    <recommendedName>
        <fullName evidence="7">XK-related protein</fullName>
    </recommendedName>
</protein>
<evidence type="ECO:0000313" key="10">
    <source>
        <dbReference type="Proteomes" id="UP000821866"/>
    </source>
</evidence>
<dbReference type="EMBL" id="JABSTU010000005">
    <property type="protein sequence ID" value="KAH8031426.1"/>
    <property type="molecule type" value="Genomic_DNA"/>
</dbReference>
<evidence type="ECO:0000256" key="7">
    <source>
        <dbReference type="RuleBase" id="RU910716"/>
    </source>
</evidence>
<accession>A0A9J6EAS6</accession>
<feature type="region of interest" description="Disordered" evidence="8">
    <location>
        <begin position="372"/>
        <end position="456"/>
    </location>
</feature>
<comment type="caution">
    <text evidence="9">The sequence shown here is derived from an EMBL/GenBank/DDBJ whole genome shotgun (WGS) entry which is preliminary data.</text>
</comment>
<dbReference type="PANTHER" id="PTHR16024:SF6">
    <property type="entry name" value="XK-RELATED PROTEIN"/>
    <property type="match status" value="1"/>
</dbReference>
<evidence type="ECO:0000256" key="6">
    <source>
        <dbReference type="ARBA" id="ARBA00023136"/>
    </source>
</evidence>
<dbReference type="PANTHER" id="PTHR16024">
    <property type="entry name" value="XK-RELATED PROTEIN"/>
    <property type="match status" value="1"/>
</dbReference>
<evidence type="ECO:0000256" key="8">
    <source>
        <dbReference type="SAM" id="MobiDB-lite"/>
    </source>
</evidence>
<dbReference type="Pfam" id="PF09815">
    <property type="entry name" value="XK-related"/>
    <property type="match status" value="1"/>
</dbReference>
<organism evidence="9 10">
    <name type="scientific">Rhipicephalus microplus</name>
    <name type="common">Cattle tick</name>
    <name type="synonym">Boophilus microplus</name>
    <dbReference type="NCBI Taxonomy" id="6941"/>
    <lineage>
        <taxon>Eukaryota</taxon>
        <taxon>Metazoa</taxon>
        <taxon>Ecdysozoa</taxon>
        <taxon>Arthropoda</taxon>
        <taxon>Chelicerata</taxon>
        <taxon>Arachnida</taxon>
        <taxon>Acari</taxon>
        <taxon>Parasitiformes</taxon>
        <taxon>Ixodida</taxon>
        <taxon>Ixodoidea</taxon>
        <taxon>Ixodidae</taxon>
        <taxon>Rhipicephalinae</taxon>
        <taxon>Rhipicephalus</taxon>
        <taxon>Boophilus</taxon>
    </lineage>
</organism>
<dbReference type="VEuPathDB" id="VectorBase:LOC119163755"/>
<proteinExistence type="inferred from homology"/>
<dbReference type="AlphaFoldDB" id="A0A9J6EAS6"/>
<keyword evidence="4 7" id="KW-0812">Transmembrane</keyword>
<feature type="transmembrane region" description="Helical" evidence="7">
    <location>
        <begin position="125"/>
        <end position="148"/>
    </location>
</feature>
<keyword evidence="3" id="KW-1003">Cell membrane</keyword>
<dbReference type="GO" id="GO:0005886">
    <property type="term" value="C:plasma membrane"/>
    <property type="evidence" value="ECO:0007669"/>
    <property type="project" value="UniProtKB-SubCell"/>
</dbReference>
<dbReference type="GO" id="GO:1902742">
    <property type="term" value="P:apoptotic process involved in development"/>
    <property type="evidence" value="ECO:0007669"/>
    <property type="project" value="TreeGrafter"/>
</dbReference>
<reference evidence="9" key="1">
    <citation type="journal article" date="2020" name="Cell">
        <title>Large-Scale Comparative Analyses of Tick Genomes Elucidate Their Genetic Diversity and Vector Capacities.</title>
        <authorList>
            <consortium name="Tick Genome and Microbiome Consortium (TIGMIC)"/>
            <person name="Jia N."/>
            <person name="Wang J."/>
            <person name="Shi W."/>
            <person name="Du L."/>
            <person name="Sun Y."/>
            <person name="Zhan W."/>
            <person name="Jiang J.F."/>
            <person name="Wang Q."/>
            <person name="Zhang B."/>
            <person name="Ji P."/>
            <person name="Bell-Sakyi L."/>
            <person name="Cui X.M."/>
            <person name="Yuan T.T."/>
            <person name="Jiang B.G."/>
            <person name="Yang W.F."/>
            <person name="Lam T.T."/>
            <person name="Chang Q.C."/>
            <person name="Ding S.J."/>
            <person name="Wang X.J."/>
            <person name="Zhu J.G."/>
            <person name="Ruan X.D."/>
            <person name="Zhao L."/>
            <person name="Wei J.T."/>
            <person name="Ye R.Z."/>
            <person name="Que T.C."/>
            <person name="Du C.H."/>
            <person name="Zhou Y.H."/>
            <person name="Cheng J.X."/>
            <person name="Dai P.F."/>
            <person name="Guo W.B."/>
            <person name="Han X.H."/>
            <person name="Huang E.J."/>
            <person name="Li L.F."/>
            <person name="Wei W."/>
            <person name="Gao Y.C."/>
            <person name="Liu J.Z."/>
            <person name="Shao H.Z."/>
            <person name="Wang X."/>
            <person name="Wang C.C."/>
            <person name="Yang T.C."/>
            <person name="Huo Q.B."/>
            <person name="Li W."/>
            <person name="Chen H.Y."/>
            <person name="Chen S.E."/>
            <person name="Zhou L.G."/>
            <person name="Ni X.B."/>
            <person name="Tian J.H."/>
            <person name="Sheng Y."/>
            <person name="Liu T."/>
            <person name="Pan Y.S."/>
            <person name="Xia L.Y."/>
            <person name="Li J."/>
            <person name="Zhao F."/>
            <person name="Cao W.C."/>
        </authorList>
    </citation>
    <scope>NUCLEOTIDE SEQUENCE</scope>
    <source>
        <strain evidence="9">Rmic-2018</strain>
    </source>
</reference>